<accession>A0A1J7IBZ1</accession>
<evidence type="ECO:0000256" key="1">
    <source>
        <dbReference type="SAM" id="MobiDB-lite"/>
    </source>
</evidence>
<dbReference type="InParanoid" id="A0A1J7IBZ1"/>
<evidence type="ECO:0008006" key="4">
    <source>
        <dbReference type="Google" id="ProtNLM"/>
    </source>
</evidence>
<dbReference type="STRING" id="1408157.A0A1J7IBZ1"/>
<reference evidence="2 3" key="1">
    <citation type="submission" date="2016-10" db="EMBL/GenBank/DDBJ databases">
        <title>Draft genome sequence of Coniochaeta ligniaria NRRL30616, a lignocellulolytic fungus for bioabatement of inhibitors in plant biomass hydrolysates.</title>
        <authorList>
            <consortium name="DOE Joint Genome Institute"/>
            <person name="Jimenez D.J."/>
            <person name="Hector R.E."/>
            <person name="Riley R."/>
            <person name="Sun H."/>
            <person name="Grigoriev I.V."/>
            <person name="Van Elsas J.D."/>
            <person name="Nichols N.N."/>
        </authorList>
    </citation>
    <scope>NUCLEOTIDE SEQUENCE [LARGE SCALE GENOMIC DNA]</scope>
    <source>
        <strain evidence="2 3">NRRL 30616</strain>
    </source>
</reference>
<name>A0A1J7IBZ1_9PEZI</name>
<feature type="region of interest" description="Disordered" evidence="1">
    <location>
        <begin position="372"/>
        <end position="397"/>
    </location>
</feature>
<dbReference type="EMBL" id="KV875102">
    <property type="protein sequence ID" value="OIW25215.1"/>
    <property type="molecule type" value="Genomic_DNA"/>
</dbReference>
<dbReference type="OrthoDB" id="5396420at2759"/>
<evidence type="ECO:0000313" key="2">
    <source>
        <dbReference type="EMBL" id="OIW25215.1"/>
    </source>
</evidence>
<dbReference type="SUPFAM" id="SSF53474">
    <property type="entry name" value="alpha/beta-Hydrolases"/>
    <property type="match status" value="1"/>
</dbReference>
<evidence type="ECO:0000313" key="3">
    <source>
        <dbReference type="Proteomes" id="UP000182658"/>
    </source>
</evidence>
<dbReference type="AlphaFoldDB" id="A0A1J7IBZ1"/>
<feature type="region of interest" description="Disordered" evidence="1">
    <location>
        <begin position="322"/>
        <end position="351"/>
    </location>
</feature>
<proteinExistence type="predicted"/>
<organism evidence="2 3">
    <name type="scientific">Coniochaeta ligniaria NRRL 30616</name>
    <dbReference type="NCBI Taxonomy" id="1408157"/>
    <lineage>
        <taxon>Eukaryota</taxon>
        <taxon>Fungi</taxon>
        <taxon>Dikarya</taxon>
        <taxon>Ascomycota</taxon>
        <taxon>Pezizomycotina</taxon>
        <taxon>Sordariomycetes</taxon>
        <taxon>Sordariomycetidae</taxon>
        <taxon>Coniochaetales</taxon>
        <taxon>Coniochaetaceae</taxon>
        <taxon>Coniochaeta</taxon>
    </lineage>
</organism>
<keyword evidence="3" id="KW-1185">Reference proteome</keyword>
<protein>
    <recommendedName>
        <fullName evidence="4">Alpha/beta-hydrolase</fullName>
    </recommendedName>
</protein>
<dbReference type="Proteomes" id="UP000182658">
    <property type="component" value="Unassembled WGS sequence"/>
</dbReference>
<dbReference type="InterPro" id="IPR029058">
    <property type="entry name" value="AB_hydrolase_fold"/>
</dbReference>
<dbReference type="Gene3D" id="3.40.50.1820">
    <property type="entry name" value="alpha/beta hydrolase"/>
    <property type="match status" value="1"/>
</dbReference>
<sequence>MRQWRTTPALRSVSLRILTRRHNSLRCRWFSSQHHVETVAVPCASSGSIDVNLHNLSQHHPSHPLVICLPPFFQTGHTSPSPLPAFLKSYPSAVINYRWLDPSFNGHGPVGNDESSSSLFQWPTPIHDTLFGYSWILANLCPPGDEKRDIYVYGSYLGASLATSLALTESHQDQRMAVRGLLTYNGIYNWTMFLPDHPIHQRKSLADAFDDSSYAEGSFHHYLRSNLPVLFPSPSALFDPFASPSLFFRDAGLWAPEDFTTAATASPMTRTIDALSSASASEGDDTDSAASSTTTWNLKHPRKSYLTFPPWASSLKIPPALLLHESPPPRPGARKRKTAAAPKTSRGRKGANTFAGQAVELGELMRRSVERYELGEREEGGEGGGEGTEGEAERRVQTRDVGAVEGDGSLGEVGQGVAGAWLGERIGRDVGGG</sequence>
<feature type="region of interest" description="Disordered" evidence="1">
    <location>
        <begin position="274"/>
        <end position="295"/>
    </location>
</feature>
<gene>
    <name evidence="2" type="ORF">CONLIGDRAFT_85386</name>
</gene>